<dbReference type="Proteomes" id="UP001396334">
    <property type="component" value="Unassembled WGS sequence"/>
</dbReference>
<dbReference type="Pfam" id="PF01207">
    <property type="entry name" value="Dus"/>
    <property type="match status" value="1"/>
</dbReference>
<protein>
    <recommendedName>
        <fullName evidence="2 15">tRNA-dihydrouridine(47) synthase [NAD(P)(+)]</fullName>
        <ecNumber evidence="15">1.3.1.-</ecNumber>
    </recommendedName>
    <alternativeName>
        <fullName evidence="15">tRNA-dihydrouridine synthase 3</fullName>
    </alternativeName>
</protein>
<evidence type="ECO:0000256" key="16">
    <source>
        <dbReference type="SAM" id="MobiDB-lite"/>
    </source>
</evidence>
<evidence type="ECO:0000256" key="2">
    <source>
        <dbReference type="ARBA" id="ARBA00012376"/>
    </source>
</evidence>
<comment type="catalytic activity">
    <reaction evidence="12">
        <text>a 5,6-dihydrouridine in mRNA + NADP(+) = a uridine in mRNA + NADPH + H(+)</text>
        <dbReference type="Rhea" id="RHEA:69855"/>
        <dbReference type="Rhea" id="RHEA-COMP:14658"/>
        <dbReference type="Rhea" id="RHEA-COMP:17789"/>
        <dbReference type="ChEBI" id="CHEBI:15378"/>
        <dbReference type="ChEBI" id="CHEBI:57783"/>
        <dbReference type="ChEBI" id="CHEBI:58349"/>
        <dbReference type="ChEBI" id="CHEBI:65315"/>
        <dbReference type="ChEBI" id="CHEBI:74443"/>
    </reaction>
    <physiologicalReaction direction="right-to-left" evidence="12">
        <dbReference type="Rhea" id="RHEA:69857"/>
    </physiologicalReaction>
</comment>
<comment type="similarity">
    <text evidence="15">Belongs to the dus family. Dus3 subfamily.</text>
</comment>
<evidence type="ECO:0000259" key="17">
    <source>
        <dbReference type="PROSITE" id="PS50103"/>
    </source>
</evidence>
<comment type="catalytic activity">
    <reaction evidence="10">
        <text>5,6-dihydrouridine(47) in tRNA + NAD(+) = uridine(47) in tRNA + NADH + H(+)</text>
        <dbReference type="Rhea" id="RHEA:53364"/>
        <dbReference type="Rhea" id="RHEA-COMP:13539"/>
        <dbReference type="Rhea" id="RHEA-COMP:13540"/>
        <dbReference type="ChEBI" id="CHEBI:15378"/>
        <dbReference type="ChEBI" id="CHEBI:57540"/>
        <dbReference type="ChEBI" id="CHEBI:57945"/>
        <dbReference type="ChEBI" id="CHEBI:65315"/>
        <dbReference type="ChEBI" id="CHEBI:74443"/>
        <dbReference type="EC" id="1.3.1.89"/>
    </reaction>
    <physiologicalReaction direction="right-to-left" evidence="10">
        <dbReference type="Rhea" id="RHEA:53366"/>
    </physiologicalReaction>
</comment>
<keyword evidence="14 15" id="KW-0479">Metal-binding</keyword>
<dbReference type="SUPFAM" id="SSF51395">
    <property type="entry name" value="FMN-linked oxidoreductases"/>
    <property type="match status" value="1"/>
</dbReference>
<proteinExistence type="inferred from homology"/>
<dbReference type="InterPro" id="IPR035587">
    <property type="entry name" value="DUS-like_FMN-bd"/>
</dbReference>
<keyword evidence="8 15" id="KW-0560">Oxidoreductase</keyword>
<keyword evidence="7" id="KW-0521">NADP</keyword>
<dbReference type="InterPro" id="IPR013785">
    <property type="entry name" value="Aldolase_TIM"/>
</dbReference>
<keyword evidence="14 15" id="KW-0863">Zinc-finger</keyword>
<keyword evidence="4 15" id="KW-0288">FMN</keyword>
<evidence type="ECO:0000256" key="1">
    <source>
        <dbReference type="ARBA" id="ARBA00001917"/>
    </source>
</evidence>
<feature type="zinc finger region" description="C3H1-type" evidence="14">
    <location>
        <begin position="89"/>
        <end position="120"/>
    </location>
</feature>
<evidence type="ECO:0000256" key="7">
    <source>
        <dbReference type="ARBA" id="ARBA00022857"/>
    </source>
</evidence>
<keyword evidence="3 15" id="KW-0285">Flavoprotein</keyword>
<keyword evidence="5" id="KW-0507">mRNA processing</keyword>
<evidence type="ECO:0000313" key="18">
    <source>
        <dbReference type="EMBL" id="KAK9007561.1"/>
    </source>
</evidence>
<evidence type="ECO:0000256" key="13">
    <source>
        <dbReference type="ARBA" id="ARBA00049513"/>
    </source>
</evidence>
<evidence type="ECO:0000256" key="14">
    <source>
        <dbReference type="PROSITE-ProRule" id="PRU00723"/>
    </source>
</evidence>
<evidence type="ECO:0000256" key="9">
    <source>
        <dbReference type="ARBA" id="ARBA00023027"/>
    </source>
</evidence>
<dbReference type="PANTHER" id="PTHR45846">
    <property type="entry name" value="TRNA-DIHYDROURIDINE(47) SYNTHASE [NAD(P)(+)]-LIKE"/>
    <property type="match status" value="1"/>
</dbReference>
<dbReference type="PANTHER" id="PTHR45846:SF1">
    <property type="entry name" value="TRNA-DIHYDROURIDINE(47) SYNTHASE [NAD(P)(+)]-LIKE"/>
    <property type="match status" value="1"/>
</dbReference>
<dbReference type="CDD" id="cd02801">
    <property type="entry name" value="DUS_like_FMN"/>
    <property type="match status" value="1"/>
</dbReference>
<feature type="domain" description="C3H1-type" evidence="17">
    <location>
        <begin position="89"/>
        <end position="120"/>
    </location>
</feature>
<name>A0ABR2R3P3_9ROSI</name>
<dbReference type="InterPro" id="IPR000571">
    <property type="entry name" value="Znf_CCCH"/>
</dbReference>
<evidence type="ECO:0000256" key="3">
    <source>
        <dbReference type="ARBA" id="ARBA00022630"/>
    </source>
</evidence>
<keyword evidence="14 15" id="KW-0862">Zinc</keyword>
<keyword evidence="6 15" id="KW-0819">tRNA processing</keyword>
<comment type="catalytic activity">
    <reaction evidence="11">
        <text>a 5,6-dihydrouridine in mRNA + NAD(+) = a uridine in mRNA + NADH + H(+)</text>
        <dbReference type="Rhea" id="RHEA:69851"/>
        <dbReference type="Rhea" id="RHEA-COMP:14658"/>
        <dbReference type="Rhea" id="RHEA-COMP:17789"/>
        <dbReference type="ChEBI" id="CHEBI:15378"/>
        <dbReference type="ChEBI" id="CHEBI:57540"/>
        <dbReference type="ChEBI" id="CHEBI:57945"/>
        <dbReference type="ChEBI" id="CHEBI:65315"/>
        <dbReference type="ChEBI" id="CHEBI:74443"/>
    </reaction>
    <physiologicalReaction direction="right-to-left" evidence="11">
        <dbReference type="Rhea" id="RHEA:69853"/>
    </physiologicalReaction>
</comment>
<evidence type="ECO:0000256" key="12">
    <source>
        <dbReference type="ARBA" id="ARBA00049447"/>
    </source>
</evidence>
<dbReference type="EC" id="1.3.1.-" evidence="15"/>
<dbReference type="Pfam" id="PF25585">
    <property type="entry name" value="zf-CCCH_DUS3L"/>
    <property type="match status" value="1"/>
</dbReference>
<reference evidence="18 19" key="1">
    <citation type="journal article" date="2024" name="G3 (Bethesda)">
        <title>Genome assembly of Hibiscus sabdariffa L. provides insights into metabolisms of medicinal natural products.</title>
        <authorList>
            <person name="Kim T."/>
        </authorList>
    </citation>
    <scope>NUCLEOTIDE SEQUENCE [LARGE SCALE GENOMIC DNA]</scope>
    <source>
        <strain evidence="18">TK-2024</strain>
        <tissue evidence="18">Old leaves</tissue>
    </source>
</reference>
<comment type="catalytic activity">
    <reaction evidence="13">
        <text>5,6-dihydrouridine(47) in tRNA + NADP(+) = uridine(47) in tRNA + NADPH + H(+)</text>
        <dbReference type="Rhea" id="RHEA:53360"/>
        <dbReference type="Rhea" id="RHEA-COMP:13539"/>
        <dbReference type="Rhea" id="RHEA-COMP:13540"/>
        <dbReference type="ChEBI" id="CHEBI:15378"/>
        <dbReference type="ChEBI" id="CHEBI:57783"/>
        <dbReference type="ChEBI" id="CHEBI:58349"/>
        <dbReference type="ChEBI" id="CHEBI:65315"/>
        <dbReference type="ChEBI" id="CHEBI:74443"/>
        <dbReference type="EC" id="1.3.1.89"/>
    </reaction>
    <physiologicalReaction direction="right-to-left" evidence="13">
        <dbReference type="Rhea" id="RHEA:53362"/>
    </physiologicalReaction>
</comment>
<evidence type="ECO:0000313" key="19">
    <source>
        <dbReference type="Proteomes" id="UP001396334"/>
    </source>
</evidence>
<evidence type="ECO:0000256" key="8">
    <source>
        <dbReference type="ARBA" id="ARBA00023002"/>
    </source>
</evidence>
<organism evidence="18 19">
    <name type="scientific">Hibiscus sabdariffa</name>
    <name type="common">roselle</name>
    <dbReference type="NCBI Taxonomy" id="183260"/>
    <lineage>
        <taxon>Eukaryota</taxon>
        <taxon>Viridiplantae</taxon>
        <taxon>Streptophyta</taxon>
        <taxon>Embryophyta</taxon>
        <taxon>Tracheophyta</taxon>
        <taxon>Spermatophyta</taxon>
        <taxon>Magnoliopsida</taxon>
        <taxon>eudicotyledons</taxon>
        <taxon>Gunneridae</taxon>
        <taxon>Pentapetalae</taxon>
        <taxon>rosids</taxon>
        <taxon>malvids</taxon>
        <taxon>Malvales</taxon>
        <taxon>Malvaceae</taxon>
        <taxon>Malvoideae</taxon>
        <taxon>Hibiscus</taxon>
    </lineage>
</organism>
<feature type="compositionally biased region" description="Polar residues" evidence="16">
    <location>
        <begin position="7"/>
        <end position="24"/>
    </location>
</feature>
<evidence type="ECO:0000256" key="15">
    <source>
        <dbReference type="RuleBase" id="RU291113"/>
    </source>
</evidence>
<evidence type="ECO:0000256" key="11">
    <source>
        <dbReference type="ARBA" id="ARBA00048342"/>
    </source>
</evidence>
<evidence type="ECO:0000256" key="6">
    <source>
        <dbReference type="ARBA" id="ARBA00022694"/>
    </source>
</evidence>
<feature type="compositionally biased region" description="Basic residues" evidence="16">
    <location>
        <begin position="74"/>
        <end position="83"/>
    </location>
</feature>
<accession>A0ABR2R3P3</accession>
<feature type="compositionally biased region" description="Polar residues" evidence="16">
    <location>
        <begin position="49"/>
        <end position="70"/>
    </location>
</feature>
<dbReference type="InterPro" id="IPR018517">
    <property type="entry name" value="tRNA_hU_synthase_CS"/>
</dbReference>
<dbReference type="EMBL" id="JBBPBN010000026">
    <property type="protein sequence ID" value="KAK9007561.1"/>
    <property type="molecule type" value="Genomic_DNA"/>
</dbReference>
<keyword evidence="9" id="KW-0520">NAD</keyword>
<dbReference type="Gene3D" id="4.10.1000.10">
    <property type="entry name" value="Zinc finger, CCCH-type"/>
    <property type="match status" value="1"/>
</dbReference>
<dbReference type="PROSITE" id="PS50103">
    <property type="entry name" value="ZF_C3H1"/>
    <property type="match status" value="1"/>
</dbReference>
<comment type="caution">
    <text evidence="18">The sequence shown here is derived from an EMBL/GenBank/DDBJ whole genome shotgun (WGS) entry which is preliminary data.</text>
</comment>
<feature type="region of interest" description="Disordered" evidence="16">
    <location>
        <begin position="1"/>
        <end position="89"/>
    </location>
</feature>
<keyword evidence="19" id="KW-1185">Reference proteome</keyword>
<dbReference type="PROSITE" id="PS01136">
    <property type="entry name" value="UPF0034"/>
    <property type="match status" value="1"/>
</dbReference>
<evidence type="ECO:0000256" key="5">
    <source>
        <dbReference type="ARBA" id="ARBA00022664"/>
    </source>
</evidence>
<evidence type="ECO:0000256" key="4">
    <source>
        <dbReference type="ARBA" id="ARBA00022643"/>
    </source>
</evidence>
<evidence type="ECO:0000256" key="10">
    <source>
        <dbReference type="ARBA" id="ARBA00048266"/>
    </source>
</evidence>
<gene>
    <name evidence="18" type="ORF">V6N11_074481</name>
</gene>
<comment type="cofactor">
    <cofactor evidence="1 15">
        <name>FMN</name>
        <dbReference type="ChEBI" id="CHEBI:58210"/>
    </cofactor>
</comment>
<dbReference type="Gene3D" id="3.20.20.70">
    <property type="entry name" value="Aldolase class I"/>
    <property type="match status" value="1"/>
</dbReference>
<sequence>MDDSPKDTNVVTSSEMNSDGSTHQTPEELVARAIAPIKRQFLRPPPPSRTTQNDAVSSPDVNSKQSQSNVVKEKKSKRQLKREHRQEKQSALNLCPGIAKTGDVNACSYKDKCRFSHDIQAFIAQKPVDLEGDCPYTQAEVPCPYGLTCRFTGTHRDSASAATANVLKKSSEVNGLSKDVQKLLWKNKMCFTKADAVIKSLGLVGTKSKIKKSVDKEEDKVVSNGFQAAGETECKNVTDNSVDPSVDASTFSAADEMDCETDELRPSKKAKSVVDEKGSNVRLNDDVLAESDRSLKIHPREKKLIDFRDKMYLAPLTTVGNLPFRRVCKILGADVTCGEMAMCVNLLQGQASEWALLRRHSSEDLFGVQICGAHPDTVARTVELIDKECTVDFIDINMGCPIDIVVNKGAGSCLLTKPLRMKGIIEAASCTVDKPVTVKVRTGYFEGKNRIDSLITDIGSWGATALAIHGRSRQQRYSKLADWDYTYQCTRKAPSTLQVLGNGDVFSYLDWNNHKSNRPELSTCMIARGALIKLAVTVNVHLQPWLFTEIKEQRHWDISSGERLNILKDYARFGLEHWGSDRKGVETRHFLLEWLSYTCRYIPVGLLDVVPQRLNWRPPSYYGRDDLETLMASDSAGLGM</sequence>